<keyword evidence="1" id="KW-0378">Hydrolase</keyword>
<proteinExistence type="predicted"/>
<gene>
    <name evidence="1" type="ORF">ZEAMMB73_Zm00001d043506</name>
</gene>
<dbReference type="InterPro" id="IPR046336">
    <property type="entry name" value="Lon_prtase_N_sf"/>
</dbReference>
<organism evidence="1">
    <name type="scientific">Zea mays</name>
    <name type="common">Maize</name>
    <dbReference type="NCBI Taxonomy" id="4577"/>
    <lineage>
        <taxon>Eukaryota</taxon>
        <taxon>Viridiplantae</taxon>
        <taxon>Streptophyta</taxon>
        <taxon>Embryophyta</taxon>
        <taxon>Tracheophyta</taxon>
        <taxon>Spermatophyta</taxon>
        <taxon>Magnoliopsida</taxon>
        <taxon>Liliopsida</taxon>
        <taxon>Poales</taxon>
        <taxon>Poaceae</taxon>
        <taxon>PACMAD clade</taxon>
        <taxon>Panicoideae</taxon>
        <taxon>Andropogonodae</taxon>
        <taxon>Andropogoneae</taxon>
        <taxon>Tripsacinae</taxon>
        <taxon>Zea</taxon>
    </lineage>
</organism>
<keyword evidence="1" id="KW-0645">Protease</keyword>
<dbReference type="Gene3D" id="2.30.130.40">
    <property type="entry name" value="LON domain-like"/>
    <property type="match status" value="1"/>
</dbReference>
<accession>A0A1D6NCV1</accession>
<dbReference type="ExpressionAtlas" id="A0A1D6NCV1">
    <property type="expression patterns" value="baseline and differential"/>
</dbReference>
<name>A0A1D6NCV1_MAIZE</name>
<dbReference type="GO" id="GO:0006508">
    <property type="term" value="P:proteolysis"/>
    <property type="evidence" value="ECO:0007669"/>
    <property type="project" value="UniProtKB-KW"/>
</dbReference>
<dbReference type="Pfam" id="PF02190">
    <property type="entry name" value="LON_substr_bdg"/>
    <property type="match status" value="1"/>
</dbReference>
<dbReference type="EMBL" id="CM007649">
    <property type="protein sequence ID" value="ONM38322.1"/>
    <property type="molecule type" value="Genomic_DNA"/>
</dbReference>
<evidence type="ECO:0000313" key="1">
    <source>
        <dbReference type="EMBL" id="ONM38322.1"/>
    </source>
</evidence>
<dbReference type="GO" id="GO:0008233">
    <property type="term" value="F:peptidase activity"/>
    <property type="evidence" value="ECO:0007669"/>
    <property type="project" value="UniProtKB-KW"/>
</dbReference>
<reference evidence="1" key="1">
    <citation type="submission" date="2015-12" db="EMBL/GenBank/DDBJ databases">
        <title>Update maize B73 reference genome by single molecule sequencing technologies.</title>
        <authorList>
            <consortium name="Maize Genome Sequencing Project"/>
            <person name="Ware D."/>
        </authorList>
    </citation>
    <scope>NUCLEOTIDE SEQUENCE [LARGE SCALE GENOMIC DNA]</scope>
    <source>
        <tissue evidence="1">Seedling</tissue>
    </source>
</reference>
<dbReference type="InterPro" id="IPR003111">
    <property type="entry name" value="Lon_prtase_N"/>
</dbReference>
<protein>
    <submittedName>
        <fullName evidence="1">ATP-dependent protease La (LON) domain protein</fullName>
    </submittedName>
</protein>
<dbReference type="InterPro" id="IPR015947">
    <property type="entry name" value="PUA-like_sf"/>
</dbReference>
<dbReference type="SUPFAM" id="SSF88697">
    <property type="entry name" value="PUA domain-like"/>
    <property type="match status" value="1"/>
</dbReference>
<dbReference type="AlphaFoldDB" id="A0A1D6NCV1"/>
<sequence length="203" mass="23093">MAERDRVLERERRQMEQILELDMEELQVEEVDDDGSSSSSDVDTFLRSDRAHCPFFLTRVFFNDRNTHGDGGINTYEELSIDTSTVSLQDHTYLGAKVDGARGKFAFLHGDRVLNLPMFYLQGVVLFPEASLHLRVFQPRLVEAIDKAINHVDAPCMIGVVYVYRHTNDGHYTIASVGTMAEVWFLSYLITSYVMCTFGLPPC</sequence>